<keyword evidence="3" id="KW-1185">Reference proteome</keyword>
<dbReference type="EMBL" id="KZ453008">
    <property type="protein sequence ID" value="PKA47910.1"/>
    <property type="molecule type" value="Genomic_DNA"/>
</dbReference>
<dbReference type="AlphaFoldDB" id="A0A2H9ZX75"/>
<evidence type="ECO:0000313" key="2">
    <source>
        <dbReference type="EMBL" id="PKA47910.1"/>
    </source>
</evidence>
<proteinExistence type="predicted"/>
<dbReference type="GO" id="GO:0003677">
    <property type="term" value="F:DNA binding"/>
    <property type="evidence" value="ECO:0007669"/>
    <property type="project" value="InterPro"/>
</dbReference>
<dbReference type="Proteomes" id="UP000236161">
    <property type="component" value="Unassembled WGS sequence"/>
</dbReference>
<accession>A0A2H9ZX75</accession>
<evidence type="ECO:0000313" key="3">
    <source>
        <dbReference type="Proteomes" id="UP000236161"/>
    </source>
</evidence>
<feature type="domain" description="hAT-like transposase RNase-H fold" evidence="1">
    <location>
        <begin position="1"/>
        <end position="64"/>
    </location>
</feature>
<organism evidence="2 3">
    <name type="scientific">Apostasia shenzhenica</name>
    <dbReference type="NCBI Taxonomy" id="1088818"/>
    <lineage>
        <taxon>Eukaryota</taxon>
        <taxon>Viridiplantae</taxon>
        <taxon>Streptophyta</taxon>
        <taxon>Embryophyta</taxon>
        <taxon>Tracheophyta</taxon>
        <taxon>Spermatophyta</taxon>
        <taxon>Magnoliopsida</taxon>
        <taxon>Liliopsida</taxon>
        <taxon>Asparagales</taxon>
        <taxon>Orchidaceae</taxon>
        <taxon>Apostasioideae</taxon>
        <taxon>Apostasia</taxon>
    </lineage>
</organism>
<protein>
    <recommendedName>
        <fullName evidence="1">hAT-like transposase RNase-H fold domain-containing protein</fullName>
    </recommendedName>
</protein>
<gene>
    <name evidence="2" type="ORF">AXF42_Ash016256</name>
</gene>
<evidence type="ECO:0000259" key="1">
    <source>
        <dbReference type="Pfam" id="PF14372"/>
    </source>
</evidence>
<dbReference type="OrthoDB" id="1514276at2759"/>
<dbReference type="Pfam" id="PF14372">
    <property type="entry name" value="hAT-like_RNase-H"/>
    <property type="match status" value="1"/>
</dbReference>
<sequence length="146" mass="16517">MELKFRKYWEKIPLLYSIAAILDPRQGTEAIEAFYAEYSDFLGSNTDAEKASVFTTLQELFSLYYSEQVASRNVEQVEIQTATKKKPGIFNVLRSAAAKRSVATDKGKATVGEQSTTQNQAPTNLNELQFYLHLAEKFDDDMSLLE</sequence>
<dbReference type="InterPro" id="IPR025525">
    <property type="entry name" value="hAT-like_transposase_RNase-H"/>
</dbReference>
<reference evidence="2 3" key="1">
    <citation type="journal article" date="2017" name="Nature">
        <title>The Apostasia genome and the evolution of orchids.</title>
        <authorList>
            <person name="Zhang G.Q."/>
            <person name="Liu K.W."/>
            <person name="Li Z."/>
            <person name="Lohaus R."/>
            <person name="Hsiao Y.Y."/>
            <person name="Niu S.C."/>
            <person name="Wang J.Y."/>
            <person name="Lin Y.C."/>
            <person name="Xu Q."/>
            <person name="Chen L.J."/>
            <person name="Yoshida K."/>
            <person name="Fujiwara S."/>
            <person name="Wang Z.W."/>
            <person name="Zhang Y.Q."/>
            <person name="Mitsuda N."/>
            <person name="Wang M."/>
            <person name="Liu G.H."/>
            <person name="Pecoraro L."/>
            <person name="Huang H.X."/>
            <person name="Xiao X.J."/>
            <person name="Lin M."/>
            <person name="Wu X.Y."/>
            <person name="Wu W.L."/>
            <person name="Chen Y.Y."/>
            <person name="Chang S.B."/>
            <person name="Sakamoto S."/>
            <person name="Ohme-Takagi M."/>
            <person name="Yagi M."/>
            <person name="Zeng S.J."/>
            <person name="Shen C.Y."/>
            <person name="Yeh C.M."/>
            <person name="Luo Y.B."/>
            <person name="Tsai W.C."/>
            <person name="Van de Peer Y."/>
            <person name="Liu Z.J."/>
        </authorList>
    </citation>
    <scope>NUCLEOTIDE SEQUENCE [LARGE SCALE GENOMIC DNA]</scope>
    <source>
        <strain evidence="3">cv. Shenzhen</strain>
        <tissue evidence="2">Stem</tissue>
    </source>
</reference>
<name>A0A2H9ZX75_9ASPA</name>